<evidence type="ECO:0000256" key="3">
    <source>
        <dbReference type="PROSITE-ProRule" id="PRU00339"/>
    </source>
</evidence>
<protein>
    <recommendedName>
        <fullName evidence="6">TPR-like protein</fullName>
    </recommendedName>
</protein>
<dbReference type="SMART" id="SM00028">
    <property type="entry name" value="TPR"/>
    <property type="match status" value="5"/>
</dbReference>
<dbReference type="InterPro" id="IPR019734">
    <property type="entry name" value="TPR_rpt"/>
</dbReference>
<keyword evidence="5" id="KW-1185">Reference proteome</keyword>
<proteinExistence type="predicted"/>
<dbReference type="GO" id="GO:0006401">
    <property type="term" value="P:RNA catabolic process"/>
    <property type="evidence" value="ECO:0007669"/>
    <property type="project" value="InterPro"/>
</dbReference>
<dbReference type="Gene3D" id="1.25.40.10">
    <property type="entry name" value="Tetratricopeptide repeat domain"/>
    <property type="match status" value="3"/>
</dbReference>
<dbReference type="EMBL" id="KZ989961">
    <property type="protein sequence ID" value="RKP24941.1"/>
    <property type="molecule type" value="Genomic_DNA"/>
</dbReference>
<dbReference type="InterPro" id="IPR039226">
    <property type="entry name" value="Ski3/TTC37"/>
</dbReference>
<dbReference type="PROSITE" id="PS50293">
    <property type="entry name" value="TPR_REGION"/>
    <property type="match status" value="1"/>
</dbReference>
<feature type="repeat" description="TPR" evidence="3">
    <location>
        <begin position="74"/>
        <end position="107"/>
    </location>
</feature>
<keyword evidence="2 3" id="KW-0802">TPR repeat</keyword>
<accession>A0A4P9YZT9</accession>
<keyword evidence="1" id="KW-0677">Repeat</keyword>
<feature type="repeat" description="TPR" evidence="3">
    <location>
        <begin position="40"/>
        <end position="73"/>
    </location>
</feature>
<dbReference type="GO" id="GO:0055087">
    <property type="term" value="C:Ski complex"/>
    <property type="evidence" value="ECO:0007669"/>
    <property type="project" value="InterPro"/>
</dbReference>
<evidence type="ECO:0008006" key="6">
    <source>
        <dbReference type="Google" id="ProtNLM"/>
    </source>
</evidence>
<dbReference type="Proteomes" id="UP000278143">
    <property type="component" value="Unassembled WGS sequence"/>
</dbReference>
<evidence type="ECO:0000256" key="1">
    <source>
        <dbReference type="ARBA" id="ARBA00022737"/>
    </source>
</evidence>
<dbReference type="Pfam" id="PF13432">
    <property type="entry name" value="TPR_16"/>
    <property type="match status" value="1"/>
</dbReference>
<dbReference type="OrthoDB" id="421075at2759"/>
<dbReference type="AlphaFoldDB" id="A0A4P9YZT9"/>
<gene>
    <name evidence="4" type="ORF">SYNPS1DRAFT_29317</name>
</gene>
<evidence type="ECO:0000313" key="4">
    <source>
        <dbReference type="EMBL" id="RKP24941.1"/>
    </source>
</evidence>
<dbReference type="InterPro" id="IPR011990">
    <property type="entry name" value="TPR-like_helical_dom_sf"/>
</dbReference>
<reference evidence="5" key="1">
    <citation type="journal article" date="2018" name="Nat. Microbiol.">
        <title>Leveraging single-cell genomics to expand the fungal tree of life.</title>
        <authorList>
            <person name="Ahrendt S.R."/>
            <person name="Quandt C.A."/>
            <person name="Ciobanu D."/>
            <person name="Clum A."/>
            <person name="Salamov A."/>
            <person name="Andreopoulos B."/>
            <person name="Cheng J.F."/>
            <person name="Woyke T."/>
            <person name="Pelin A."/>
            <person name="Henrissat B."/>
            <person name="Reynolds N.K."/>
            <person name="Benny G.L."/>
            <person name="Smith M.E."/>
            <person name="James T.Y."/>
            <person name="Grigoriev I.V."/>
        </authorList>
    </citation>
    <scope>NUCLEOTIDE SEQUENCE [LARGE SCALE GENOMIC DNA]</scope>
    <source>
        <strain evidence="5">Benny S71-1</strain>
    </source>
</reference>
<sequence>MNAEDLDASQHLTAHMLATKQTDAAEALLRQLTRLSLRASWIWRRLGMLELQSARSAEAINSFQRALRDDSTDACAWEGLGEAYMRQGRYTAAIKAYKRAVSLDTTAIPALLGMAEVYIKLGLHVDAIACYQQALAMVQERGRGRGGEEDGQASLPVWIGLADAHAVAARDHHTNGFYGRAAESSQHALEALATAAAISSGGQARIGSIWKIAGDVCLLAERLGTYTQLFSTETLQRLWQVMAGRRSALHTWTLEQLADGEGSSEQAMWHWHDAASFRIAMVKLAALAYAHAMQDWDDTELCNDLSLAFYRLHCLSRQADRPLKSAIDCVQAGLRHRADSALLWNLLGVYTMQMDARLSQHAFIQAIRLDDKDPRPWANYGYLCLHQLDVDLAKEAFTTAQTLDPECVSAWIGRALLVQSDDVTERMRLFEHALDLAGGMNAEAVHGLSLAWLRSAHDSAPSPLFAMRKHLEGQPDDTAAWHLYTLLLERAQLYERALSANDAAMATVAASPSSTQQATWVLQSSRARLLTALRQFPDALRVFAQLDDSNDQQAAANSNVAIIELVVRGITQFFCNELADSLTAFEQALTLAADNETQRAQVVLWLAQVLWALGTQEHQELAKQQLFSILGENTNLDAIVALFVIGLVSDDATLTAAALGELVQLPADVMVLIGCGRHGGHAGYFRLPEKPVRAYPGGLHWLRGMLQPGNTEDIAGKRGTGTPGPRQIDPSASGQCGVVARKRVETRW</sequence>
<evidence type="ECO:0000256" key="2">
    <source>
        <dbReference type="ARBA" id="ARBA00022803"/>
    </source>
</evidence>
<name>A0A4P9YZT9_9FUNG</name>
<dbReference type="PROSITE" id="PS50005">
    <property type="entry name" value="TPR"/>
    <property type="match status" value="2"/>
</dbReference>
<dbReference type="PANTHER" id="PTHR15704">
    <property type="entry name" value="SUPERKILLER 3 PROTEIN-RELATED"/>
    <property type="match status" value="1"/>
</dbReference>
<dbReference type="SUPFAM" id="SSF48452">
    <property type="entry name" value="TPR-like"/>
    <property type="match status" value="3"/>
</dbReference>
<dbReference type="Pfam" id="PF13176">
    <property type="entry name" value="TPR_7"/>
    <property type="match status" value="1"/>
</dbReference>
<organism evidence="4 5">
    <name type="scientific">Syncephalis pseudoplumigaleata</name>
    <dbReference type="NCBI Taxonomy" id="1712513"/>
    <lineage>
        <taxon>Eukaryota</taxon>
        <taxon>Fungi</taxon>
        <taxon>Fungi incertae sedis</taxon>
        <taxon>Zoopagomycota</taxon>
        <taxon>Zoopagomycotina</taxon>
        <taxon>Zoopagomycetes</taxon>
        <taxon>Zoopagales</taxon>
        <taxon>Piptocephalidaceae</taxon>
        <taxon>Syncephalis</taxon>
    </lineage>
</organism>
<dbReference type="PANTHER" id="PTHR15704:SF7">
    <property type="entry name" value="SUPERKILLER COMPLEX PROTEIN 3"/>
    <property type="match status" value="1"/>
</dbReference>
<evidence type="ECO:0000313" key="5">
    <source>
        <dbReference type="Proteomes" id="UP000278143"/>
    </source>
</evidence>